<dbReference type="InterPro" id="IPR023057">
    <property type="entry name" value="GlnE"/>
</dbReference>
<evidence type="ECO:0000256" key="2">
    <source>
        <dbReference type="ARBA" id="ARBA00022695"/>
    </source>
</evidence>
<dbReference type="GO" id="GO:0005829">
    <property type="term" value="C:cytosol"/>
    <property type="evidence" value="ECO:0007669"/>
    <property type="project" value="TreeGrafter"/>
</dbReference>
<organism evidence="10 11">
    <name type="scientific">Janibacter alkaliphilus</name>
    <dbReference type="NCBI Taxonomy" id="1069963"/>
    <lineage>
        <taxon>Bacteria</taxon>
        <taxon>Bacillati</taxon>
        <taxon>Actinomycetota</taxon>
        <taxon>Actinomycetes</taxon>
        <taxon>Micrococcales</taxon>
        <taxon>Intrasporangiaceae</taxon>
        <taxon>Janibacter</taxon>
    </lineage>
</organism>
<keyword evidence="4 7" id="KW-0067">ATP-binding</keyword>
<dbReference type="PANTHER" id="PTHR30621">
    <property type="entry name" value="GLUTAMINE SYNTHETASE ADENYLYLTRANSFERASE"/>
    <property type="match status" value="1"/>
</dbReference>
<keyword evidence="6 7" id="KW-0511">Multifunctional enzyme</keyword>
<evidence type="ECO:0000256" key="6">
    <source>
        <dbReference type="ARBA" id="ARBA00023268"/>
    </source>
</evidence>
<evidence type="ECO:0000256" key="7">
    <source>
        <dbReference type="HAMAP-Rule" id="MF_00802"/>
    </source>
</evidence>
<dbReference type="GO" id="GO:0047388">
    <property type="term" value="F:[glutamine synthetase]-adenylyl-L-tyrosine phosphorylase activity"/>
    <property type="evidence" value="ECO:0007669"/>
    <property type="project" value="UniProtKB-EC"/>
</dbReference>
<dbReference type="RefSeq" id="WP_179463569.1">
    <property type="nucleotide sequence ID" value="NZ_JACBZX010000001.1"/>
</dbReference>
<evidence type="ECO:0000256" key="4">
    <source>
        <dbReference type="ARBA" id="ARBA00022840"/>
    </source>
</evidence>
<dbReference type="EMBL" id="JACBZX010000001">
    <property type="protein sequence ID" value="NYG38363.1"/>
    <property type="molecule type" value="Genomic_DNA"/>
</dbReference>
<evidence type="ECO:0000313" key="11">
    <source>
        <dbReference type="Proteomes" id="UP000592181"/>
    </source>
</evidence>
<dbReference type="Proteomes" id="UP000592181">
    <property type="component" value="Unassembled WGS sequence"/>
</dbReference>
<dbReference type="EC" id="2.7.7.42" evidence="7"/>
<dbReference type="GO" id="GO:0008882">
    <property type="term" value="F:[glutamate-ammonia-ligase] adenylyltransferase activity"/>
    <property type="evidence" value="ECO:0007669"/>
    <property type="project" value="UniProtKB-UniRule"/>
</dbReference>
<dbReference type="Pfam" id="PF03710">
    <property type="entry name" value="GlnE"/>
    <property type="match status" value="2"/>
</dbReference>
<gene>
    <name evidence="7" type="primary">glnE</name>
    <name evidence="10" type="ORF">BJY28_002832</name>
</gene>
<keyword evidence="11" id="KW-1185">Reference proteome</keyword>
<feature type="domain" description="PII-uridylyltransferase/Glutamine-synthetase adenylyltransferase" evidence="9">
    <location>
        <begin position="847"/>
        <end position="988"/>
    </location>
</feature>
<feature type="region of interest" description="Adenylyl transferase" evidence="7">
    <location>
        <begin position="494"/>
        <end position="992"/>
    </location>
</feature>
<dbReference type="SUPFAM" id="SSF81593">
    <property type="entry name" value="Nucleotidyltransferase substrate binding subunit/domain"/>
    <property type="match status" value="2"/>
</dbReference>
<comment type="cofactor">
    <cofactor evidence="7">
        <name>Mg(2+)</name>
        <dbReference type="ChEBI" id="CHEBI:18420"/>
    </cofactor>
</comment>
<dbReference type="GO" id="GO:0016874">
    <property type="term" value="F:ligase activity"/>
    <property type="evidence" value="ECO:0007669"/>
    <property type="project" value="UniProtKB-KW"/>
</dbReference>
<dbReference type="InterPro" id="IPR005190">
    <property type="entry name" value="GlnE_rpt_dom"/>
</dbReference>
<comment type="function">
    <text evidence="7">Involved in the regulation of glutamine synthetase GlnA, a key enzyme in the process to assimilate ammonia. When cellular nitrogen levels are high, the C-terminal adenylyl transferase (AT) inactivates GlnA by covalent transfer of an adenylyl group from ATP to specific tyrosine residue of GlnA, thus reducing its activity. Conversely, when nitrogen levels are low, the N-terminal adenylyl removase (AR) activates GlnA by removing the adenylyl group by phosphorolysis, increasing its activity. The regulatory region of GlnE binds the signal transduction protein PII (GlnB) which indicates the nitrogen status of the cell.</text>
</comment>
<dbReference type="PANTHER" id="PTHR30621:SF0">
    <property type="entry name" value="BIFUNCTIONAL GLUTAMINE SYNTHETASE ADENYLYLTRANSFERASE_ADENYLYL-REMOVING ENZYME"/>
    <property type="match status" value="1"/>
</dbReference>
<keyword evidence="2 7" id="KW-0548">Nucleotidyltransferase</keyword>
<evidence type="ECO:0000256" key="1">
    <source>
        <dbReference type="ARBA" id="ARBA00022679"/>
    </source>
</evidence>
<dbReference type="HAMAP" id="MF_00802">
    <property type="entry name" value="GlnE"/>
    <property type="match status" value="1"/>
</dbReference>
<evidence type="ECO:0000256" key="3">
    <source>
        <dbReference type="ARBA" id="ARBA00022741"/>
    </source>
</evidence>
<feature type="region of interest" description="Adenylyl removase" evidence="7">
    <location>
        <begin position="1"/>
        <end position="486"/>
    </location>
</feature>
<reference evidence="10 11" key="1">
    <citation type="submission" date="2020-07" db="EMBL/GenBank/DDBJ databases">
        <title>Sequencing the genomes of 1000 actinobacteria strains.</title>
        <authorList>
            <person name="Klenk H.-P."/>
        </authorList>
    </citation>
    <scope>NUCLEOTIDE SEQUENCE [LARGE SCALE GENOMIC DNA]</scope>
    <source>
        <strain evidence="10 11">DSM 24723</strain>
    </source>
</reference>
<feature type="domain" description="Glutamate-ammonia ligase adenylyltransferase repeated" evidence="8">
    <location>
        <begin position="587"/>
        <end position="822"/>
    </location>
</feature>
<feature type="domain" description="Glutamate-ammonia ligase adenylyltransferase repeated" evidence="8">
    <location>
        <begin position="89"/>
        <end position="320"/>
    </location>
</feature>
<dbReference type="InterPro" id="IPR013546">
    <property type="entry name" value="PII_UdlTrfase/GS_AdlTrfase"/>
</dbReference>
<dbReference type="NCBIfam" id="NF010707">
    <property type="entry name" value="PRK14109.1"/>
    <property type="match status" value="1"/>
</dbReference>
<protein>
    <recommendedName>
        <fullName evidence="7">Bifunctional glutamine synthetase adenylyltransferase/adenylyl-removing enzyme</fullName>
    </recommendedName>
    <alternativeName>
        <fullName evidence="7">ATP:glutamine synthetase adenylyltransferase</fullName>
    </alternativeName>
    <alternativeName>
        <fullName evidence="7">ATase</fullName>
    </alternativeName>
    <domain>
        <recommendedName>
            <fullName evidence="7">Glutamine synthetase adenylyl-L-tyrosine phosphorylase</fullName>
            <ecNumber evidence="7">2.7.7.89</ecNumber>
        </recommendedName>
        <alternativeName>
            <fullName evidence="7">Adenylyl removase</fullName>
            <shortName evidence="7">AR</shortName>
            <shortName evidence="7">AT-N</shortName>
        </alternativeName>
    </domain>
    <domain>
        <recommendedName>
            <fullName evidence="7">Glutamine synthetase adenylyl transferase</fullName>
            <ecNumber evidence="7">2.7.7.42</ecNumber>
        </recommendedName>
        <alternativeName>
            <fullName evidence="7">Adenylyl transferase</fullName>
            <shortName evidence="7">AT</shortName>
            <shortName evidence="7">AT-C</shortName>
        </alternativeName>
    </domain>
</protein>
<name>A0A852XCB7_9MICO</name>
<dbReference type="InterPro" id="IPR043519">
    <property type="entry name" value="NT_sf"/>
</dbReference>
<comment type="catalytic activity">
    <reaction evidence="7">
        <text>[glutamine synthetase]-O(4)-(5'-adenylyl)-L-tyrosine + phosphate = [glutamine synthetase]-L-tyrosine + ADP</text>
        <dbReference type="Rhea" id="RHEA:43716"/>
        <dbReference type="Rhea" id="RHEA-COMP:10660"/>
        <dbReference type="Rhea" id="RHEA-COMP:10661"/>
        <dbReference type="ChEBI" id="CHEBI:43474"/>
        <dbReference type="ChEBI" id="CHEBI:46858"/>
        <dbReference type="ChEBI" id="CHEBI:83624"/>
        <dbReference type="ChEBI" id="CHEBI:456216"/>
        <dbReference type="EC" id="2.7.7.89"/>
    </reaction>
</comment>
<dbReference type="AlphaFoldDB" id="A0A852XCB7"/>
<keyword evidence="5 7" id="KW-0460">Magnesium</keyword>
<evidence type="ECO:0000313" key="10">
    <source>
        <dbReference type="EMBL" id="NYG38363.1"/>
    </source>
</evidence>
<dbReference type="GO" id="GO:0000287">
    <property type="term" value="F:magnesium ion binding"/>
    <property type="evidence" value="ECO:0007669"/>
    <property type="project" value="UniProtKB-UniRule"/>
</dbReference>
<keyword evidence="3 7" id="KW-0547">Nucleotide-binding</keyword>
<dbReference type="Gene3D" id="3.30.460.10">
    <property type="entry name" value="Beta Polymerase, domain 2"/>
    <property type="match status" value="2"/>
</dbReference>
<keyword evidence="1 7" id="KW-0808">Transferase</keyword>
<dbReference type="Gene3D" id="1.20.120.330">
    <property type="entry name" value="Nucleotidyltransferases domain 2"/>
    <property type="match status" value="2"/>
</dbReference>
<evidence type="ECO:0000259" key="9">
    <source>
        <dbReference type="Pfam" id="PF08335"/>
    </source>
</evidence>
<keyword evidence="10" id="KW-0436">Ligase</keyword>
<comment type="caution">
    <text evidence="10">The sequence shown here is derived from an EMBL/GenBank/DDBJ whole genome shotgun (WGS) entry which is preliminary data.</text>
</comment>
<dbReference type="SUPFAM" id="SSF81301">
    <property type="entry name" value="Nucleotidyltransferase"/>
    <property type="match status" value="2"/>
</dbReference>
<comment type="similarity">
    <text evidence="7">Belongs to the GlnE family.</text>
</comment>
<sequence>MNPGSAETGRPARTLARRGFAEPTKAEGLLQDATLAPLGEHLDELLATLGRVPDPDAALLGLVRVLESAGGDAERLRGTLTQDASRRRVLGVLGSSAALVDHLVAHPEHWDEVIDARWLELDERVAALVAEVRDPGELEPQDALRVGYRRQLLGIAALDVVADDPTEVLPEVSAALADLASAALEAALVIAADEQGEDAARCRLSVIGMGKAGGRELNYISDVDVIFVAEPADGADEAAAVDVATRMATRLMSACSASTAHGSLWQVDAALRPEGKNGQLVRTVASHRSYYQRWAKTWEFQALLKARTMAGDREVGQAYLDVVQPMVWEAASRDDFVDDVQSMRRRVEQHIPNAEVDRQLKLGPGGLRDVEFSVQLLQLVHGRTDETLRSRNTLRALAALGDGGYIGRGDQQVLGESYRVLRTLEHRVQLYRMRRTHLMPTGESDLRRLGRALHLWERPAEEVVALRAERSREVRRLHERIFYRPLLSAVARLSPDEARLTPEAARERLAALGYRDPSGALRHIEALTGGVSRSASIQKQLLPVMLSWFAEEADPDSGLLAFRKVSEELSDSQWYLRLLRDEGSAAETLAHTLGASRFAGQLLLVSPEAVQMLGDADGRRPRGQEDLRRRMRAAAGRREDPEAAVASIRAIRRAEIFRIAVADLADELDLEQVGEALADLADATIVASLEAVTRAVERRRGQPLPTDLLIVGMGRLGGREMGYSSDADVLYVHDPHEGADEQLAQEMAAEVVTELRQLMGAPGSDPPLGLDADLRPEGKAGPMIRSLASYATYYERWSETWEAQALLRARPVAGDDDLARRYLELVDPIRWPADGLTGEQVRQVRRLKARMEGERLPRGADRRTHFKLGMGGISDVEWSVQLLQLQHAHALPSLRTTQTLPAIAAAAEEGLMSTEDAAVLRAAWSTASRLRNAGMLFRGRPVDSVPSDLRDADGMGRIVGLAPLSGSDLADAYRRTARQARSVTDRLFYGEQ</sequence>
<dbReference type="EC" id="2.7.7.89" evidence="7"/>
<accession>A0A852XCB7</accession>
<evidence type="ECO:0000259" key="8">
    <source>
        <dbReference type="Pfam" id="PF03710"/>
    </source>
</evidence>
<evidence type="ECO:0000256" key="5">
    <source>
        <dbReference type="ARBA" id="ARBA00022842"/>
    </source>
</evidence>
<dbReference type="GO" id="GO:0005524">
    <property type="term" value="F:ATP binding"/>
    <property type="evidence" value="ECO:0007669"/>
    <property type="project" value="UniProtKB-UniRule"/>
</dbReference>
<dbReference type="Pfam" id="PF08335">
    <property type="entry name" value="GlnD_UR_UTase"/>
    <property type="match status" value="2"/>
</dbReference>
<proteinExistence type="inferred from homology"/>
<dbReference type="GO" id="GO:0000820">
    <property type="term" value="P:regulation of glutamine family amino acid metabolic process"/>
    <property type="evidence" value="ECO:0007669"/>
    <property type="project" value="UniProtKB-UniRule"/>
</dbReference>
<dbReference type="CDD" id="cd05401">
    <property type="entry name" value="NT_GlnE_GlnD_like"/>
    <property type="match status" value="2"/>
</dbReference>
<comment type="catalytic activity">
    <reaction evidence="7">
        <text>[glutamine synthetase]-L-tyrosine + ATP = [glutamine synthetase]-O(4)-(5'-adenylyl)-L-tyrosine + diphosphate</text>
        <dbReference type="Rhea" id="RHEA:18589"/>
        <dbReference type="Rhea" id="RHEA-COMP:10660"/>
        <dbReference type="Rhea" id="RHEA-COMP:10661"/>
        <dbReference type="ChEBI" id="CHEBI:30616"/>
        <dbReference type="ChEBI" id="CHEBI:33019"/>
        <dbReference type="ChEBI" id="CHEBI:46858"/>
        <dbReference type="ChEBI" id="CHEBI:83624"/>
        <dbReference type="EC" id="2.7.7.42"/>
    </reaction>
</comment>
<feature type="domain" description="PII-uridylyltransferase/Glutamine-synthetase adenylyltransferase" evidence="9">
    <location>
        <begin position="342"/>
        <end position="481"/>
    </location>
</feature>